<reference evidence="1 2" key="1">
    <citation type="submission" date="2020-08" db="EMBL/GenBank/DDBJ databases">
        <title>Genomic Encyclopedia of Type Strains, Phase IV (KMG-IV): sequencing the most valuable type-strain genomes for metagenomic binning, comparative biology and taxonomic classification.</title>
        <authorList>
            <person name="Goeker M."/>
        </authorList>
    </citation>
    <scope>NUCLEOTIDE SEQUENCE [LARGE SCALE GENOMIC DNA]</scope>
    <source>
        <strain evidence="1 2">DSM 45385</strain>
    </source>
</reference>
<organism evidence="1 2">
    <name type="scientific">Nonomuraea endophytica</name>
    <dbReference type="NCBI Taxonomy" id="714136"/>
    <lineage>
        <taxon>Bacteria</taxon>
        <taxon>Bacillati</taxon>
        <taxon>Actinomycetota</taxon>
        <taxon>Actinomycetes</taxon>
        <taxon>Streptosporangiales</taxon>
        <taxon>Streptosporangiaceae</taxon>
        <taxon>Nonomuraea</taxon>
    </lineage>
</organism>
<name>A0A7W8AEV6_9ACTN</name>
<accession>A0A7W8AEV6</accession>
<dbReference type="RefSeq" id="WP_184973231.1">
    <property type="nucleotide sequence ID" value="NZ_JACHIN010000019.1"/>
</dbReference>
<keyword evidence="2" id="KW-1185">Reference proteome</keyword>
<comment type="caution">
    <text evidence="1">The sequence shown here is derived from an EMBL/GenBank/DDBJ whole genome shotgun (WGS) entry which is preliminary data.</text>
</comment>
<dbReference type="EMBL" id="JACHIN010000019">
    <property type="protein sequence ID" value="MBB5083796.1"/>
    <property type="molecule type" value="Genomic_DNA"/>
</dbReference>
<sequence>MNGFEFFTGTWNVHNKRLTKWLAGSDEWEEFPGRSVASSHFAGGAHFDEVEFPTKGFSGLTVRLFDVDERRWTIHWASTRTGRFDPPMSGTWQGDRGEFYGDDQHQGTPVRARFIWTRISADEARWEQAFSVDGEKTWETNWIMELTRVAD</sequence>
<gene>
    <name evidence="1" type="ORF">HNR40_009301</name>
</gene>
<evidence type="ECO:0000313" key="1">
    <source>
        <dbReference type="EMBL" id="MBB5083796.1"/>
    </source>
</evidence>
<protein>
    <recommendedName>
        <fullName evidence="3">DUF1579 domain-containing protein</fullName>
    </recommendedName>
</protein>
<evidence type="ECO:0008006" key="3">
    <source>
        <dbReference type="Google" id="ProtNLM"/>
    </source>
</evidence>
<evidence type="ECO:0000313" key="2">
    <source>
        <dbReference type="Proteomes" id="UP000568380"/>
    </source>
</evidence>
<dbReference type="AlphaFoldDB" id="A0A7W8AEV6"/>
<proteinExistence type="predicted"/>
<dbReference type="Proteomes" id="UP000568380">
    <property type="component" value="Unassembled WGS sequence"/>
</dbReference>